<evidence type="ECO:0000256" key="1">
    <source>
        <dbReference type="PROSITE-ProRule" id="PRU00278"/>
    </source>
</evidence>
<dbReference type="PROSITE" id="PS01096">
    <property type="entry name" value="PPIC_PPIASE_1"/>
    <property type="match status" value="1"/>
</dbReference>
<accession>A0ABT8LJU5</accession>
<evidence type="ECO:0000259" key="2">
    <source>
        <dbReference type="PROSITE" id="PS50198"/>
    </source>
</evidence>
<dbReference type="InterPro" id="IPR046357">
    <property type="entry name" value="PPIase_dom_sf"/>
</dbReference>
<keyword evidence="4" id="KW-1185">Reference proteome</keyword>
<dbReference type="InterPro" id="IPR027304">
    <property type="entry name" value="Trigger_fact/SurA_dom_sf"/>
</dbReference>
<dbReference type="Gene3D" id="3.10.50.40">
    <property type="match status" value="2"/>
</dbReference>
<dbReference type="Pfam" id="PF13616">
    <property type="entry name" value="Rotamase_3"/>
    <property type="match status" value="1"/>
</dbReference>
<dbReference type="PROSITE" id="PS51257">
    <property type="entry name" value="PROKAR_LIPOPROTEIN"/>
    <property type="match status" value="1"/>
</dbReference>
<dbReference type="PROSITE" id="PS50198">
    <property type="entry name" value="PPIC_PPIASE_2"/>
    <property type="match status" value="2"/>
</dbReference>
<proteinExistence type="predicted"/>
<dbReference type="InterPro" id="IPR050245">
    <property type="entry name" value="PrsA_foldase"/>
</dbReference>
<sequence length="742" mass="84952">MEKVVKVVFLVFLISSCQSTKDLTGNNDFLFKVGETPVSPEEFLYVYSKNNFNKDSTFNRKDVEEYLELFINFKLKVKEAKALGLDQKDTFKEELEGYRKQLAKPYLTESKVTDQLVEEAYNRMKYEVNASHILLRLNASAEPEDTLKTYNRILEIKDRIEKGDAFSAVAREVSEDPSAKTNGGKLGYFSAFQMVYPFESAAYKTAVGSLSDPVRTRFGYHILYVNDKRPSNGKVKVSHIMIRSNEGMPPDVKESNKKKIDEIYNKLVASEDWNTLCSQFSEDLASSKKGGQLPWIGTGNVDPAFEAAAFGLQQPGDISKPVLSPYGWHIIKLNDKKNLAPFEEMAAQLKAKIESDSRSELSKKILINRLKKENEYALNEEHLNQVIARADSSLLTGKWQVNQGDTLASQPLFSIKEQTIKVDSFFHFLAGKQRSRSAISPKALMKDYFSDFEEKTLLAFEEAHLADKYEDYRMLLKEYHEGILLFEIMDQRVWSKAMKDSLGLVDFFDTNQKKYFWKDRAEATIVNAADKEVLDDIKALKINSKFAIKTISLNNNTIQSQTQFPSVDQLVEDLMGGEGEEILIETATSNELALKRIKEYMVEKGVEEDRITSKEYPEDDEHMIRLLSSKAKPLEKQYNLKDALAVQISEGIFEKNENEVLDKLTWENGGSSVIEADNRYYWIFIKDVLPPMPKKLEDIKGTVISDYQNHLEYKWIDELKVKYPVKVNKIAFEKVIKKLGEV</sequence>
<protein>
    <submittedName>
        <fullName evidence="3">Peptidylprolyl isomerase</fullName>
        <ecNumber evidence="3">5.2.1.8</ecNumber>
    </submittedName>
</protein>
<dbReference type="PANTHER" id="PTHR47245">
    <property type="entry name" value="PEPTIDYLPROLYL ISOMERASE"/>
    <property type="match status" value="1"/>
</dbReference>
<dbReference type="PANTHER" id="PTHR47245:SF2">
    <property type="entry name" value="PEPTIDYL-PROLYL CIS-TRANS ISOMERASE HP_0175-RELATED"/>
    <property type="match status" value="1"/>
</dbReference>
<keyword evidence="1 3" id="KW-0413">Isomerase</keyword>
<dbReference type="EMBL" id="JAUJEB010000009">
    <property type="protein sequence ID" value="MDN5216558.1"/>
    <property type="molecule type" value="Genomic_DNA"/>
</dbReference>
<dbReference type="InterPro" id="IPR000297">
    <property type="entry name" value="PPIase_PpiC"/>
</dbReference>
<name>A0ABT8LJU5_9BACT</name>
<dbReference type="EC" id="5.2.1.8" evidence="3"/>
<reference evidence="3" key="1">
    <citation type="submission" date="2023-06" db="EMBL/GenBank/DDBJ databases">
        <title>Genomic of Agaribacillus aureum.</title>
        <authorList>
            <person name="Wang G."/>
        </authorList>
    </citation>
    <scope>NUCLEOTIDE SEQUENCE</scope>
    <source>
        <strain evidence="3">BMA12</strain>
    </source>
</reference>
<dbReference type="SUPFAM" id="SSF54534">
    <property type="entry name" value="FKBP-like"/>
    <property type="match status" value="2"/>
</dbReference>
<dbReference type="InterPro" id="IPR023058">
    <property type="entry name" value="PPIase_PpiC_CS"/>
</dbReference>
<gene>
    <name evidence="3" type="ORF">QQ020_31100</name>
</gene>
<dbReference type="GO" id="GO:0003755">
    <property type="term" value="F:peptidyl-prolyl cis-trans isomerase activity"/>
    <property type="evidence" value="ECO:0007669"/>
    <property type="project" value="UniProtKB-EC"/>
</dbReference>
<dbReference type="Proteomes" id="UP001172083">
    <property type="component" value="Unassembled WGS sequence"/>
</dbReference>
<keyword evidence="1" id="KW-0697">Rotamase</keyword>
<organism evidence="3 4">
    <name type="scientific">Agaribacillus aureus</name>
    <dbReference type="NCBI Taxonomy" id="3051825"/>
    <lineage>
        <taxon>Bacteria</taxon>
        <taxon>Pseudomonadati</taxon>
        <taxon>Bacteroidota</taxon>
        <taxon>Cytophagia</taxon>
        <taxon>Cytophagales</taxon>
        <taxon>Splendidivirgaceae</taxon>
        <taxon>Agaribacillus</taxon>
    </lineage>
</organism>
<comment type="caution">
    <text evidence="3">The sequence shown here is derived from an EMBL/GenBank/DDBJ whole genome shotgun (WGS) entry which is preliminary data.</text>
</comment>
<dbReference type="SUPFAM" id="SSF109998">
    <property type="entry name" value="Triger factor/SurA peptide-binding domain-like"/>
    <property type="match status" value="1"/>
</dbReference>
<feature type="domain" description="PpiC" evidence="2">
    <location>
        <begin position="232"/>
        <end position="335"/>
    </location>
</feature>
<evidence type="ECO:0000313" key="4">
    <source>
        <dbReference type="Proteomes" id="UP001172083"/>
    </source>
</evidence>
<evidence type="ECO:0000313" key="3">
    <source>
        <dbReference type="EMBL" id="MDN5216558.1"/>
    </source>
</evidence>
<feature type="domain" description="PpiC" evidence="2">
    <location>
        <begin position="125"/>
        <end position="227"/>
    </location>
</feature>
<dbReference type="RefSeq" id="WP_346761893.1">
    <property type="nucleotide sequence ID" value="NZ_JAUJEB010000009.1"/>
</dbReference>